<proteinExistence type="predicted"/>
<sequence>MRLLPIAASGLAVMALTAGCFSSSGTKAKEGSLAKGNSLKGATFTVGSKEFTEQLVLCQITAQALRSADATVKEKCGLNGSDTTRAALTSGSIDMYWEYTGTAWINYLKNTQPIKDPAQQYQQAAQQDLAKNHIKWLAAAPANNTYAIGVKTATAQQLKVASLSDYAKLANSDPKKASMCIASEFAGRSDGWPGVQKAYGFKLPKGNTATLAEGAIYSAVDKGNPCAFGEVTTTDGRIKGLSLTPLTDDKKFFPIYNPALTLQEKTLKDHPEIEKIINPVAAALDDATLQDLNAQVDIKGKEPSEVAQTWLQSKGFIGK</sequence>
<feature type="domain" description="ABC-type glycine betaine transport system substrate-binding" evidence="1">
    <location>
        <begin position="43"/>
        <end position="312"/>
    </location>
</feature>
<dbReference type="GO" id="GO:0043190">
    <property type="term" value="C:ATP-binding cassette (ABC) transporter complex"/>
    <property type="evidence" value="ECO:0007669"/>
    <property type="project" value="InterPro"/>
</dbReference>
<accession>A0A939P663</accession>
<dbReference type="InterPro" id="IPR007210">
    <property type="entry name" value="ABC_Gly_betaine_transp_sub-bd"/>
</dbReference>
<dbReference type="Gene3D" id="3.40.190.10">
    <property type="entry name" value="Periplasmic binding protein-like II"/>
    <property type="match status" value="1"/>
</dbReference>
<evidence type="ECO:0000313" key="2">
    <source>
        <dbReference type="EMBL" id="MBO2445845.1"/>
    </source>
</evidence>
<dbReference type="Pfam" id="PF04069">
    <property type="entry name" value="OpuAC"/>
    <property type="match status" value="1"/>
</dbReference>
<evidence type="ECO:0000259" key="1">
    <source>
        <dbReference type="Pfam" id="PF04069"/>
    </source>
</evidence>
<evidence type="ECO:0000313" key="3">
    <source>
        <dbReference type="Proteomes" id="UP000669179"/>
    </source>
</evidence>
<dbReference type="Proteomes" id="UP000669179">
    <property type="component" value="Unassembled WGS sequence"/>
</dbReference>
<dbReference type="EMBL" id="JAGEOJ010000001">
    <property type="protein sequence ID" value="MBO2445845.1"/>
    <property type="molecule type" value="Genomic_DNA"/>
</dbReference>
<dbReference type="PROSITE" id="PS51257">
    <property type="entry name" value="PROKAR_LIPOPROTEIN"/>
    <property type="match status" value="1"/>
</dbReference>
<gene>
    <name evidence="2" type="ORF">J4573_01965</name>
</gene>
<comment type="caution">
    <text evidence="2">The sequence shown here is derived from an EMBL/GenBank/DDBJ whole genome shotgun (WGS) entry which is preliminary data.</text>
</comment>
<dbReference type="AlphaFoldDB" id="A0A939P663"/>
<organism evidence="2 3">
    <name type="scientific">Actinomadura barringtoniae</name>
    <dbReference type="NCBI Taxonomy" id="1427535"/>
    <lineage>
        <taxon>Bacteria</taxon>
        <taxon>Bacillati</taxon>
        <taxon>Actinomycetota</taxon>
        <taxon>Actinomycetes</taxon>
        <taxon>Streptosporangiales</taxon>
        <taxon>Thermomonosporaceae</taxon>
        <taxon>Actinomadura</taxon>
    </lineage>
</organism>
<name>A0A939P663_9ACTN</name>
<dbReference type="RefSeq" id="WP_208253435.1">
    <property type="nucleotide sequence ID" value="NZ_JAGEOJ010000001.1"/>
</dbReference>
<dbReference type="CDD" id="cd13611">
    <property type="entry name" value="PBP2_YehZ"/>
    <property type="match status" value="1"/>
</dbReference>
<dbReference type="GO" id="GO:0022857">
    <property type="term" value="F:transmembrane transporter activity"/>
    <property type="evidence" value="ECO:0007669"/>
    <property type="project" value="InterPro"/>
</dbReference>
<protein>
    <submittedName>
        <fullName evidence="2">Glycine betaine ABC transporter substrate-binding protein</fullName>
    </submittedName>
</protein>
<keyword evidence="3" id="KW-1185">Reference proteome</keyword>
<dbReference type="SUPFAM" id="SSF53850">
    <property type="entry name" value="Periplasmic binding protein-like II"/>
    <property type="match status" value="1"/>
</dbReference>
<reference evidence="2" key="1">
    <citation type="submission" date="2021-03" db="EMBL/GenBank/DDBJ databases">
        <authorList>
            <person name="Kanchanasin P."/>
            <person name="Saeng-In P."/>
            <person name="Phongsopitanun W."/>
            <person name="Yuki M."/>
            <person name="Kudo T."/>
            <person name="Ohkuma M."/>
            <person name="Tanasupawat S."/>
        </authorList>
    </citation>
    <scope>NUCLEOTIDE SEQUENCE</scope>
    <source>
        <strain evidence="2">GKU 128</strain>
    </source>
</reference>
<dbReference type="Gene3D" id="3.40.190.120">
    <property type="entry name" value="Osmoprotection protein (prox), domain 2"/>
    <property type="match status" value="1"/>
</dbReference>